<accession>A0A934Q4S8</accession>
<dbReference type="NCBIfam" id="TIGR00879">
    <property type="entry name" value="SP"/>
    <property type="match status" value="1"/>
</dbReference>
<sequence>MVDVGQNAGSGVLPTPPISRVVMIAAAAAMGGFLFGFDTAVINGAVGAVGKWSGAGPLLLGFSVASALIACAIGAWFAGPLAARFGRIRVMQVAAAVFFISALGSGLAWDIWSLTVFRFVGGFGVGAASVIAPAYIAEVSPANVRGRLGSLQQLAIVVGIFVSLLSNYALAQAAGGAGSVLWLGLEAWRWMFMAECLPAVIYGLLAFRIPESPRFLVGKGRTEEAERILEHYVGGTPTEKIKEIRATLDFEATQSITVIKGPRFGLAPIVWIGILLSLFQQLVGINVIFYYSTMLWEAVGFDESDALLTGVITSVVNIATTIVAILLVDKIGRKPLLVIGSVGMAITLGTMAYIFGTAPTEMVGGEVQPVLSDAAGVVAVLAANLYVVFFGVSWGPVVWVLLGEMFNNRIRAYAISVAAAAQWAANFLVSITFPPLADAGLGLAYGLYTAMAVLSLFFVWKFVRETRGRELESME</sequence>
<feature type="transmembrane region" description="Helical" evidence="10">
    <location>
        <begin position="58"/>
        <end position="78"/>
    </location>
</feature>
<evidence type="ECO:0000256" key="4">
    <source>
        <dbReference type="ARBA" id="ARBA00022475"/>
    </source>
</evidence>
<dbReference type="Proteomes" id="UP000608530">
    <property type="component" value="Unassembled WGS sequence"/>
</dbReference>
<feature type="transmembrane region" description="Helical" evidence="10">
    <location>
        <begin position="413"/>
        <end position="433"/>
    </location>
</feature>
<dbReference type="GO" id="GO:0022857">
    <property type="term" value="F:transmembrane transporter activity"/>
    <property type="evidence" value="ECO:0007669"/>
    <property type="project" value="InterPro"/>
</dbReference>
<dbReference type="GO" id="GO:0005886">
    <property type="term" value="C:plasma membrane"/>
    <property type="evidence" value="ECO:0007669"/>
    <property type="project" value="UniProtKB-SubCell"/>
</dbReference>
<keyword evidence="6 10" id="KW-0812">Transmembrane</keyword>
<dbReference type="InterPro" id="IPR050814">
    <property type="entry name" value="Myo-inositol_Transporter"/>
</dbReference>
<evidence type="ECO:0000256" key="7">
    <source>
        <dbReference type="ARBA" id="ARBA00022989"/>
    </source>
</evidence>
<keyword evidence="4" id="KW-1003">Cell membrane</keyword>
<keyword evidence="3 9" id="KW-0813">Transport</keyword>
<evidence type="ECO:0000256" key="8">
    <source>
        <dbReference type="ARBA" id="ARBA00023136"/>
    </source>
</evidence>
<reference evidence="12" key="1">
    <citation type="submission" date="2020-12" db="EMBL/GenBank/DDBJ databases">
        <title>Leucobacter sp. CAS1, isolated from Chromium sludge.</title>
        <authorList>
            <person name="Xu Z."/>
        </authorList>
    </citation>
    <scope>NUCLEOTIDE SEQUENCE</scope>
    <source>
        <strain evidence="12">CSA1</strain>
    </source>
</reference>
<feature type="transmembrane region" description="Helical" evidence="10">
    <location>
        <begin position="306"/>
        <end position="328"/>
    </location>
</feature>
<keyword evidence="7 10" id="KW-1133">Transmembrane helix</keyword>
<dbReference type="InterPro" id="IPR036259">
    <property type="entry name" value="MFS_trans_sf"/>
</dbReference>
<dbReference type="PANTHER" id="PTHR48020:SF12">
    <property type="entry name" value="PROTON MYO-INOSITOL COTRANSPORTER"/>
    <property type="match status" value="1"/>
</dbReference>
<feature type="transmembrane region" description="Helical" evidence="10">
    <location>
        <begin position="148"/>
        <end position="170"/>
    </location>
</feature>
<dbReference type="InterPro" id="IPR005828">
    <property type="entry name" value="MFS_sugar_transport-like"/>
</dbReference>
<dbReference type="FunFam" id="1.20.1250.20:FF:000122">
    <property type="entry name" value="D-xylose transporter XylE"/>
    <property type="match status" value="1"/>
</dbReference>
<dbReference type="PANTHER" id="PTHR48020">
    <property type="entry name" value="PROTON MYO-INOSITOL COTRANSPORTER"/>
    <property type="match status" value="1"/>
</dbReference>
<evidence type="ECO:0000256" key="6">
    <source>
        <dbReference type="ARBA" id="ARBA00022692"/>
    </source>
</evidence>
<dbReference type="SUPFAM" id="SSF103473">
    <property type="entry name" value="MFS general substrate transporter"/>
    <property type="match status" value="1"/>
</dbReference>
<comment type="subcellular location">
    <subcellularLocation>
        <location evidence="1">Cell membrane</location>
        <topology evidence="1">Multi-pass membrane protein</topology>
    </subcellularLocation>
</comment>
<evidence type="ECO:0000313" key="13">
    <source>
        <dbReference type="Proteomes" id="UP000608530"/>
    </source>
</evidence>
<evidence type="ECO:0000256" key="5">
    <source>
        <dbReference type="ARBA" id="ARBA00022597"/>
    </source>
</evidence>
<keyword evidence="8 10" id="KW-0472">Membrane</keyword>
<evidence type="ECO:0000256" key="1">
    <source>
        <dbReference type="ARBA" id="ARBA00004651"/>
    </source>
</evidence>
<gene>
    <name evidence="12" type="ORF">JD276_04795</name>
</gene>
<dbReference type="InterPro" id="IPR003663">
    <property type="entry name" value="Sugar/inositol_transpt"/>
</dbReference>
<dbReference type="PROSITE" id="PS00216">
    <property type="entry name" value="SUGAR_TRANSPORT_1"/>
    <property type="match status" value="1"/>
</dbReference>
<feature type="transmembrane region" description="Helical" evidence="10">
    <location>
        <begin position="21"/>
        <end position="46"/>
    </location>
</feature>
<dbReference type="PROSITE" id="PS50850">
    <property type="entry name" value="MFS"/>
    <property type="match status" value="1"/>
</dbReference>
<feature type="domain" description="Major facilitator superfamily (MFS) profile" evidence="11">
    <location>
        <begin position="24"/>
        <end position="467"/>
    </location>
</feature>
<feature type="transmembrane region" description="Helical" evidence="10">
    <location>
        <begin position="375"/>
        <end position="401"/>
    </location>
</feature>
<feature type="transmembrane region" description="Helical" evidence="10">
    <location>
        <begin position="90"/>
        <end position="109"/>
    </location>
</feature>
<dbReference type="Pfam" id="PF00083">
    <property type="entry name" value="Sugar_tr"/>
    <property type="match status" value="1"/>
</dbReference>
<keyword evidence="5" id="KW-0762">Sugar transport</keyword>
<evidence type="ECO:0000259" key="11">
    <source>
        <dbReference type="PROSITE" id="PS50850"/>
    </source>
</evidence>
<name>A0A934Q4S8_9MICO</name>
<dbReference type="AlphaFoldDB" id="A0A934Q4S8"/>
<organism evidence="12 13">
    <name type="scientific">Leucobacter chromiisoli</name>
    <dbReference type="NCBI Taxonomy" id="2796471"/>
    <lineage>
        <taxon>Bacteria</taxon>
        <taxon>Bacillati</taxon>
        <taxon>Actinomycetota</taxon>
        <taxon>Actinomycetes</taxon>
        <taxon>Micrococcales</taxon>
        <taxon>Microbacteriaceae</taxon>
        <taxon>Leucobacter</taxon>
    </lineage>
</organism>
<dbReference type="EMBL" id="JAEHOH010000006">
    <property type="protein sequence ID" value="MBK0418349.1"/>
    <property type="molecule type" value="Genomic_DNA"/>
</dbReference>
<dbReference type="Gene3D" id="1.20.1250.20">
    <property type="entry name" value="MFS general substrate transporter like domains"/>
    <property type="match status" value="2"/>
</dbReference>
<feature type="transmembrane region" description="Helical" evidence="10">
    <location>
        <begin position="269"/>
        <end position="291"/>
    </location>
</feature>
<dbReference type="InterPro" id="IPR005829">
    <property type="entry name" value="Sugar_transporter_CS"/>
</dbReference>
<dbReference type="PROSITE" id="PS00217">
    <property type="entry name" value="SUGAR_TRANSPORT_2"/>
    <property type="match status" value="1"/>
</dbReference>
<feature type="transmembrane region" description="Helical" evidence="10">
    <location>
        <begin position="190"/>
        <end position="209"/>
    </location>
</feature>
<evidence type="ECO:0000256" key="9">
    <source>
        <dbReference type="RuleBase" id="RU003346"/>
    </source>
</evidence>
<evidence type="ECO:0000256" key="2">
    <source>
        <dbReference type="ARBA" id="ARBA00010992"/>
    </source>
</evidence>
<evidence type="ECO:0000256" key="10">
    <source>
        <dbReference type="SAM" id="Phobius"/>
    </source>
</evidence>
<feature type="transmembrane region" description="Helical" evidence="10">
    <location>
        <begin position="115"/>
        <end position="136"/>
    </location>
</feature>
<dbReference type="InterPro" id="IPR020846">
    <property type="entry name" value="MFS_dom"/>
</dbReference>
<keyword evidence="13" id="KW-1185">Reference proteome</keyword>
<feature type="transmembrane region" description="Helical" evidence="10">
    <location>
        <begin position="335"/>
        <end position="355"/>
    </location>
</feature>
<comment type="similarity">
    <text evidence="2 9">Belongs to the major facilitator superfamily. Sugar transporter (TC 2.A.1.1) family.</text>
</comment>
<evidence type="ECO:0000256" key="3">
    <source>
        <dbReference type="ARBA" id="ARBA00022448"/>
    </source>
</evidence>
<protein>
    <submittedName>
        <fullName evidence="12">Sugar porter family MFS transporter</fullName>
    </submittedName>
</protein>
<comment type="caution">
    <text evidence="12">The sequence shown here is derived from an EMBL/GenBank/DDBJ whole genome shotgun (WGS) entry which is preliminary data.</text>
</comment>
<evidence type="ECO:0000313" key="12">
    <source>
        <dbReference type="EMBL" id="MBK0418349.1"/>
    </source>
</evidence>
<feature type="transmembrane region" description="Helical" evidence="10">
    <location>
        <begin position="445"/>
        <end position="463"/>
    </location>
</feature>
<dbReference type="PRINTS" id="PR00171">
    <property type="entry name" value="SUGRTRNSPORT"/>
</dbReference>
<proteinExistence type="inferred from homology"/>